<dbReference type="CDD" id="cd06170">
    <property type="entry name" value="LuxR_C_like"/>
    <property type="match status" value="1"/>
</dbReference>
<dbReference type="SMART" id="SM00421">
    <property type="entry name" value="HTH_LUXR"/>
    <property type="match status" value="1"/>
</dbReference>
<sequence length="229" mass="24173">MTTVVLLRTGPQDDVWQARLTAALTGAEGIDAVLTRPFGTPCVPVGAGPVVHVLHAVAGALGHDLLHRWLTQQAGAGVVVVAASQTGTLAQVVELFRAGVRGFVLTGAPREEVVTAVRAVAAGHPFVPPVLLAGVTRLATRPTVPGPVVPLTERELEVLRHMALGRSNAQVAERLFIAPATVRTHVLSILRKLGARNRTDAVVRAYRTGLLDMETDETEIDGRDAVGRL</sequence>
<dbReference type="Gene3D" id="3.40.50.2300">
    <property type="match status" value="1"/>
</dbReference>
<evidence type="ECO:0000256" key="3">
    <source>
        <dbReference type="ARBA" id="ARBA00023163"/>
    </source>
</evidence>
<evidence type="ECO:0000313" key="6">
    <source>
        <dbReference type="Proteomes" id="UP000296469"/>
    </source>
</evidence>
<proteinExistence type="predicted"/>
<keyword evidence="3" id="KW-0804">Transcription</keyword>
<dbReference type="SUPFAM" id="SSF46894">
    <property type="entry name" value="C-terminal effector domain of the bipartite response regulators"/>
    <property type="match status" value="1"/>
</dbReference>
<dbReference type="Pfam" id="PF00196">
    <property type="entry name" value="GerE"/>
    <property type="match status" value="1"/>
</dbReference>
<evidence type="ECO:0000256" key="1">
    <source>
        <dbReference type="ARBA" id="ARBA00023015"/>
    </source>
</evidence>
<dbReference type="KEGG" id="celz:E5225_16830"/>
<dbReference type="PANTHER" id="PTHR44688:SF16">
    <property type="entry name" value="DNA-BINDING TRANSCRIPTIONAL ACTIVATOR DEVR_DOSR"/>
    <property type="match status" value="1"/>
</dbReference>
<dbReference type="PANTHER" id="PTHR44688">
    <property type="entry name" value="DNA-BINDING TRANSCRIPTIONAL ACTIVATOR DEVR_DOSR"/>
    <property type="match status" value="1"/>
</dbReference>
<dbReference type="RefSeq" id="WP_135975507.1">
    <property type="nucleotide sequence ID" value="NZ_CP039291.1"/>
</dbReference>
<keyword evidence="2" id="KW-0238">DNA-binding</keyword>
<dbReference type="GO" id="GO:0006355">
    <property type="term" value="P:regulation of DNA-templated transcription"/>
    <property type="evidence" value="ECO:0007669"/>
    <property type="project" value="InterPro"/>
</dbReference>
<protein>
    <submittedName>
        <fullName evidence="5">Response regulator transcription factor</fullName>
    </submittedName>
</protein>
<dbReference type="PRINTS" id="PR00038">
    <property type="entry name" value="HTHLUXR"/>
</dbReference>
<dbReference type="AlphaFoldDB" id="A0A4P7SL79"/>
<dbReference type="InterPro" id="IPR000792">
    <property type="entry name" value="Tscrpt_reg_LuxR_C"/>
</dbReference>
<dbReference type="GO" id="GO:0003677">
    <property type="term" value="F:DNA binding"/>
    <property type="evidence" value="ECO:0007669"/>
    <property type="project" value="UniProtKB-KW"/>
</dbReference>
<keyword evidence="1" id="KW-0805">Transcription regulation</keyword>
<name>A0A4P7SL79_9CELL</name>
<dbReference type="PROSITE" id="PS00622">
    <property type="entry name" value="HTH_LUXR_1"/>
    <property type="match status" value="1"/>
</dbReference>
<dbReference type="InterPro" id="IPR016032">
    <property type="entry name" value="Sig_transdc_resp-reg_C-effctor"/>
</dbReference>
<feature type="domain" description="HTH luxR-type" evidence="4">
    <location>
        <begin position="144"/>
        <end position="209"/>
    </location>
</feature>
<evidence type="ECO:0000259" key="4">
    <source>
        <dbReference type="PROSITE" id="PS50043"/>
    </source>
</evidence>
<evidence type="ECO:0000256" key="2">
    <source>
        <dbReference type="ARBA" id="ARBA00023125"/>
    </source>
</evidence>
<dbReference type="OrthoDB" id="9808843at2"/>
<dbReference type="EMBL" id="CP039291">
    <property type="protein sequence ID" value="QCB94980.1"/>
    <property type="molecule type" value="Genomic_DNA"/>
</dbReference>
<gene>
    <name evidence="5" type="ORF">E5225_16830</name>
</gene>
<keyword evidence="6" id="KW-1185">Reference proteome</keyword>
<accession>A0A4P7SL79</accession>
<dbReference type="Proteomes" id="UP000296469">
    <property type="component" value="Chromosome"/>
</dbReference>
<organism evidence="5 6">
    <name type="scientific">Cellulomonas shaoxiangyii</name>
    <dbReference type="NCBI Taxonomy" id="2566013"/>
    <lineage>
        <taxon>Bacteria</taxon>
        <taxon>Bacillati</taxon>
        <taxon>Actinomycetota</taxon>
        <taxon>Actinomycetes</taxon>
        <taxon>Micrococcales</taxon>
        <taxon>Cellulomonadaceae</taxon>
        <taxon>Cellulomonas</taxon>
    </lineage>
</organism>
<evidence type="ECO:0000313" key="5">
    <source>
        <dbReference type="EMBL" id="QCB94980.1"/>
    </source>
</evidence>
<reference evidence="5 6" key="1">
    <citation type="submission" date="2019-04" db="EMBL/GenBank/DDBJ databases">
        <title>Isolation and identification of Cellulomonas shaoxiangyii sp. Nov. isolated from feces of the Tibetan antelopes (Pantholops hodgsonii) in the Qinghai-Tibet plateau of China.</title>
        <authorList>
            <person name="Tian Z."/>
        </authorList>
    </citation>
    <scope>NUCLEOTIDE SEQUENCE [LARGE SCALE GENOMIC DNA]</scope>
    <source>
        <strain evidence="5 6">Z28</strain>
    </source>
</reference>
<dbReference type="PROSITE" id="PS50043">
    <property type="entry name" value="HTH_LUXR_2"/>
    <property type="match status" value="1"/>
</dbReference>